<proteinExistence type="predicted"/>
<reference evidence="2" key="1">
    <citation type="journal article" date="2019" name="Int. J. Syst. Evol. Microbiol.">
        <title>The Global Catalogue of Microorganisms (GCM) 10K type strain sequencing project: providing services to taxonomists for standard genome sequencing and annotation.</title>
        <authorList>
            <consortium name="The Broad Institute Genomics Platform"/>
            <consortium name="The Broad Institute Genome Sequencing Center for Infectious Disease"/>
            <person name="Wu L."/>
            <person name="Ma J."/>
        </authorList>
    </citation>
    <scope>NUCLEOTIDE SEQUENCE [LARGE SCALE GENOMIC DNA]</scope>
    <source>
        <strain evidence="2">CGMCC 1.15399</strain>
    </source>
</reference>
<gene>
    <name evidence="1" type="ORF">ACFSJ0_58610</name>
</gene>
<dbReference type="Proteomes" id="UP001597097">
    <property type="component" value="Unassembled WGS sequence"/>
</dbReference>
<evidence type="ECO:0000313" key="1">
    <source>
        <dbReference type="EMBL" id="MFD1546946.1"/>
    </source>
</evidence>
<accession>A0ABW4GXP7</accession>
<organism evidence="1 2">
    <name type="scientific">Nonomuraea guangzhouensis</name>
    <dbReference type="NCBI Taxonomy" id="1291555"/>
    <lineage>
        <taxon>Bacteria</taxon>
        <taxon>Bacillati</taxon>
        <taxon>Actinomycetota</taxon>
        <taxon>Actinomycetes</taxon>
        <taxon>Streptosporangiales</taxon>
        <taxon>Streptosporangiaceae</taxon>
        <taxon>Nonomuraea</taxon>
    </lineage>
</organism>
<dbReference type="EMBL" id="JBHUCM010000070">
    <property type="protein sequence ID" value="MFD1546946.1"/>
    <property type="molecule type" value="Genomic_DNA"/>
</dbReference>
<dbReference type="RefSeq" id="WP_219536647.1">
    <property type="nucleotide sequence ID" value="NZ_JAHKRM010000031.1"/>
</dbReference>
<evidence type="ECO:0008006" key="3">
    <source>
        <dbReference type="Google" id="ProtNLM"/>
    </source>
</evidence>
<protein>
    <recommendedName>
        <fullName evidence="3">DUF1902 domain-containing protein</fullName>
    </recommendedName>
</protein>
<sequence length="87" mass="9608">MSATADLFRRREDHFRVVVVPNRWGGYDVALIIDGSYADPADARRVADDFKRQIEEALAADGMPYGVPLNSETGRPMLVDAAVEEIA</sequence>
<comment type="caution">
    <text evidence="1">The sequence shown here is derived from an EMBL/GenBank/DDBJ whole genome shotgun (WGS) entry which is preliminary data.</text>
</comment>
<keyword evidence="2" id="KW-1185">Reference proteome</keyword>
<name>A0ABW4GXP7_9ACTN</name>
<evidence type="ECO:0000313" key="2">
    <source>
        <dbReference type="Proteomes" id="UP001597097"/>
    </source>
</evidence>